<dbReference type="InterPro" id="IPR014729">
    <property type="entry name" value="Rossmann-like_a/b/a_fold"/>
</dbReference>
<dbReference type="PANTHER" id="PTHR46553:SF3">
    <property type="entry name" value="ADENINE NUCLEOTIDE ALPHA HYDROLASES-LIKE SUPERFAMILY PROTEIN"/>
    <property type="match status" value="1"/>
</dbReference>
<dbReference type="Proteomes" id="UP000244201">
    <property type="component" value="Chromosome"/>
</dbReference>
<comment type="similarity">
    <text evidence="1">Belongs to the universal stress protein A family.</text>
</comment>
<evidence type="ECO:0000256" key="1">
    <source>
        <dbReference type="ARBA" id="ARBA00008791"/>
    </source>
</evidence>
<name>A0A2R4TCC3_9ACTN</name>
<dbReference type="InterPro" id="IPR006016">
    <property type="entry name" value="UspA"/>
</dbReference>
<dbReference type="Pfam" id="PF00582">
    <property type="entry name" value="Usp"/>
    <property type="match status" value="2"/>
</dbReference>
<dbReference type="InterPro" id="IPR006015">
    <property type="entry name" value="Universal_stress_UspA"/>
</dbReference>
<gene>
    <name evidence="3" type="ORF">SLUN_35910</name>
</gene>
<dbReference type="SUPFAM" id="SSF52402">
    <property type="entry name" value="Adenine nucleotide alpha hydrolases-like"/>
    <property type="match status" value="2"/>
</dbReference>
<dbReference type="Gene3D" id="3.40.50.620">
    <property type="entry name" value="HUPs"/>
    <property type="match status" value="2"/>
</dbReference>
<evidence type="ECO:0000313" key="4">
    <source>
        <dbReference type="Proteomes" id="UP000244201"/>
    </source>
</evidence>
<feature type="domain" description="UspA" evidence="2">
    <location>
        <begin position="1"/>
        <end position="136"/>
    </location>
</feature>
<dbReference type="AlphaFoldDB" id="A0A2R4TCC3"/>
<evidence type="ECO:0000259" key="2">
    <source>
        <dbReference type="Pfam" id="PF00582"/>
    </source>
</evidence>
<feature type="domain" description="UspA" evidence="2">
    <location>
        <begin position="161"/>
        <end position="297"/>
    </location>
</feature>
<accession>A0A2R4TCC3</accession>
<dbReference type="KEGG" id="slk:SLUN_35910"/>
<keyword evidence="4" id="KW-1185">Reference proteome</keyword>
<organism evidence="3 4">
    <name type="scientific">Streptomyces lunaelactis</name>
    <dbReference type="NCBI Taxonomy" id="1535768"/>
    <lineage>
        <taxon>Bacteria</taxon>
        <taxon>Bacillati</taxon>
        <taxon>Actinomycetota</taxon>
        <taxon>Actinomycetes</taxon>
        <taxon>Kitasatosporales</taxon>
        <taxon>Streptomycetaceae</taxon>
        <taxon>Streptomyces</taxon>
    </lineage>
</organism>
<proteinExistence type="inferred from homology"/>
<dbReference type="PANTHER" id="PTHR46553">
    <property type="entry name" value="ADENINE NUCLEOTIDE ALPHA HYDROLASES-LIKE SUPERFAMILY PROTEIN"/>
    <property type="match status" value="1"/>
</dbReference>
<dbReference type="GeneID" id="55660639"/>
<protein>
    <recommendedName>
        <fullName evidence="2">UspA domain-containing protein</fullName>
    </recommendedName>
</protein>
<evidence type="ECO:0000313" key="3">
    <source>
        <dbReference type="EMBL" id="AVZ76779.1"/>
    </source>
</evidence>
<dbReference type="EMBL" id="CP026304">
    <property type="protein sequence ID" value="AVZ76779.1"/>
    <property type="molecule type" value="Genomic_DNA"/>
</dbReference>
<dbReference type="OrthoDB" id="4867015at2"/>
<dbReference type="RefSeq" id="WP_108154069.1">
    <property type="nucleotide sequence ID" value="NZ_CP026304.1"/>
</dbReference>
<reference evidence="3 4" key="1">
    <citation type="submission" date="2018-01" db="EMBL/GenBank/DDBJ databases">
        <title>Complete genome sequence of Streptomyces lunaelactis MM109T, a Ferroverdin A producer isolated from cave moonmilk deposits.</title>
        <authorList>
            <person name="Naome A."/>
            <person name="Martinet L."/>
            <person name="Maciejewska M."/>
            <person name="Anderssen S."/>
            <person name="Adam D."/>
            <person name="Tenconi E."/>
            <person name="Deflandre B."/>
            <person name="Arguelles-Arias A."/>
            <person name="Calusinska M."/>
            <person name="Copieters W."/>
            <person name="Karim L."/>
            <person name="Hanikenne M."/>
            <person name="Baurain D."/>
            <person name="van Wezel G."/>
            <person name="Smargiasso N."/>
            <person name="de Pauw E."/>
            <person name="Delfosse P."/>
            <person name="Rigali S."/>
        </authorList>
    </citation>
    <scope>NUCLEOTIDE SEQUENCE [LARGE SCALE GENOMIC DNA]</scope>
    <source>
        <strain evidence="3 4">MM109</strain>
    </source>
</reference>
<dbReference type="PRINTS" id="PR01438">
    <property type="entry name" value="UNVRSLSTRESS"/>
</dbReference>
<sequence>MARAVIVGIDGSPESLAAARWAATESVLRSIPLHLVHAWEWSPAPSASVPTSETQRHWAGRMLRTAVEQLRSSHPGLRPTHEQISDSPVAALLAAAENAEVLVLGSRGLSGMAGFMTGSVALRVVAHAPRPVVLVRSERHTGAHSSPDVLRPTGAPHSSDVVAGIDLTHSCDEVIEFAFEAALVRGVGLHVVHGYTLPSSYAIAAGEGTLIADSGLVREREYALSTVLEPWREKSPDVAVRASSVSGQAVAHLVEAAADAPMLVIGRRERTSPLGMHLGSVAHGVIHHAACPVAVVPHA</sequence>